<comment type="caution">
    <text evidence="1">The sequence shown here is derived from an EMBL/GenBank/DDBJ whole genome shotgun (WGS) entry which is preliminary data.</text>
</comment>
<proteinExistence type="predicted"/>
<dbReference type="AlphaFoldDB" id="A0A8J4H6T0"/>
<dbReference type="Proteomes" id="UP000677918">
    <property type="component" value="Unassembled WGS sequence"/>
</dbReference>
<keyword evidence="2" id="KW-1185">Reference proteome</keyword>
<name>A0A8J4H6T0_9BACL</name>
<dbReference type="EMBL" id="BOVK01000038">
    <property type="protein sequence ID" value="GIQ69969.1"/>
    <property type="molecule type" value="Genomic_DNA"/>
</dbReference>
<evidence type="ECO:0008006" key="3">
    <source>
        <dbReference type="Google" id="ProtNLM"/>
    </source>
</evidence>
<protein>
    <recommendedName>
        <fullName evidence="3">YviE</fullName>
    </recommendedName>
</protein>
<dbReference type="RefSeq" id="WP_213412757.1">
    <property type="nucleotide sequence ID" value="NZ_BOVK01000038.1"/>
</dbReference>
<reference evidence="1" key="1">
    <citation type="submission" date="2021-04" db="EMBL/GenBank/DDBJ databases">
        <title>Draft genome sequence of Xylanibacillus composti strain K13.</title>
        <authorList>
            <person name="Uke A."/>
            <person name="Chhe C."/>
            <person name="Baramee S."/>
            <person name="Kosugi A."/>
        </authorList>
    </citation>
    <scope>NUCLEOTIDE SEQUENCE</scope>
    <source>
        <strain evidence="1">K13</strain>
    </source>
</reference>
<organism evidence="1 2">
    <name type="scientific">Xylanibacillus composti</name>
    <dbReference type="NCBI Taxonomy" id="1572762"/>
    <lineage>
        <taxon>Bacteria</taxon>
        <taxon>Bacillati</taxon>
        <taxon>Bacillota</taxon>
        <taxon>Bacilli</taxon>
        <taxon>Bacillales</taxon>
        <taxon>Paenibacillaceae</taxon>
        <taxon>Xylanibacillus</taxon>
    </lineage>
</organism>
<dbReference type="Pfam" id="PF20074">
    <property type="entry name" value="DUF6470"/>
    <property type="match status" value="1"/>
</dbReference>
<sequence length="183" mass="21135">MNTQLQIRSSLAQLGLRITPLEMNIKQELPKVEIESKPADMKIQRHEPVLQADWTQVWEDLGLKRPSTLAAERKTESEQQALEFIQRTAQNGDRVANLKAREENVFGNIARDEFFRRRGEVQVVLDALPNQGPKWQVDVRPPEIEITPNQPVVRVHDTRPQIDVRLGDVEVYLEKEPIVDIYV</sequence>
<evidence type="ECO:0000313" key="1">
    <source>
        <dbReference type="EMBL" id="GIQ69969.1"/>
    </source>
</evidence>
<dbReference type="InterPro" id="IPR045527">
    <property type="entry name" value="DUF6470"/>
</dbReference>
<accession>A0A8J4H6T0</accession>
<evidence type="ECO:0000313" key="2">
    <source>
        <dbReference type="Proteomes" id="UP000677918"/>
    </source>
</evidence>
<gene>
    <name evidence="1" type="ORF">XYCOK13_27930</name>
</gene>